<evidence type="ECO:0000256" key="1">
    <source>
        <dbReference type="SAM" id="SignalP"/>
    </source>
</evidence>
<feature type="chain" id="PRO_5028401969" evidence="1">
    <location>
        <begin position="27"/>
        <end position="112"/>
    </location>
</feature>
<organism evidence="2 3">
    <name type="scientific">Branchiostoma belcheri</name>
    <name type="common">Amphioxus</name>
    <dbReference type="NCBI Taxonomy" id="7741"/>
    <lineage>
        <taxon>Eukaryota</taxon>
        <taxon>Metazoa</taxon>
        <taxon>Chordata</taxon>
        <taxon>Cephalochordata</taxon>
        <taxon>Leptocardii</taxon>
        <taxon>Amphioxiformes</taxon>
        <taxon>Branchiostomatidae</taxon>
        <taxon>Branchiostoma</taxon>
    </lineage>
</organism>
<evidence type="ECO:0000313" key="2">
    <source>
        <dbReference type="Proteomes" id="UP000515135"/>
    </source>
</evidence>
<proteinExistence type="predicted"/>
<dbReference type="Proteomes" id="UP000515135">
    <property type="component" value="Unplaced"/>
</dbReference>
<gene>
    <name evidence="3" type="primary">LOC109474962</name>
</gene>
<protein>
    <submittedName>
        <fullName evidence="3">Uncharacterized protein LOC109474962</fullName>
    </submittedName>
</protein>
<sequence length="112" mass="12507">MAPAMFALMVACDALLFVSSTSVGRGLPVVFQGKDGGVWLERPVRDEDGPTASLDTVTSSTEEPNLRGWMWERIGSEGFVPPWYWLRRRSADKRSLGDKGFFPTRRHTSLFG</sequence>
<keyword evidence="2" id="KW-1185">Reference proteome</keyword>
<dbReference type="RefSeq" id="XP_019631013.1">
    <property type="nucleotide sequence ID" value="XM_019775454.1"/>
</dbReference>
<dbReference type="OrthoDB" id="9970707at2759"/>
<reference evidence="3" key="1">
    <citation type="submission" date="2025-08" db="UniProtKB">
        <authorList>
            <consortium name="RefSeq"/>
        </authorList>
    </citation>
    <scope>IDENTIFICATION</scope>
    <source>
        <tissue evidence="3">Gonad</tissue>
    </source>
</reference>
<name>A0A6P4Z363_BRABE</name>
<feature type="signal peptide" evidence="1">
    <location>
        <begin position="1"/>
        <end position="26"/>
    </location>
</feature>
<accession>A0A6P4Z363</accession>
<evidence type="ECO:0000313" key="3">
    <source>
        <dbReference type="RefSeq" id="XP_019631013.1"/>
    </source>
</evidence>
<dbReference type="KEGG" id="bbel:109474962"/>
<keyword evidence="1" id="KW-0732">Signal</keyword>
<dbReference type="AlphaFoldDB" id="A0A6P4Z363"/>
<dbReference type="GeneID" id="109474962"/>